<dbReference type="PANTHER" id="PTHR34257">
    <property type="entry name" value="ADAPTER PROTEIN CIKS"/>
    <property type="match status" value="1"/>
</dbReference>
<feature type="domain" description="SEFIR" evidence="2">
    <location>
        <begin position="282"/>
        <end position="418"/>
    </location>
</feature>
<dbReference type="Pfam" id="PF08357">
    <property type="entry name" value="SEFIR"/>
    <property type="match status" value="1"/>
</dbReference>
<evidence type="ECO:0000313" key="3">
    <source>
        <dbReference type="EMBL" id="TNN85425.1"/>
    </source>
</evidence>
<comment type="caution">
    <text evidence="3">The sequence shown here is derived from an EMBL/GenBank/DDBJ whole genome shotgun (WGS) entry which is preliminary data.</text>
</comment>
<feature type="compositionally biased region" description="Polar residues" evidence="1">
    <location>
        <begin position="41"/>
        <end position="62"/>
    </location>
</feature>
<gene>
    <name evidence="3" type="primary">TRAF3IP2_1</name>
    <name evidence="3" type="ORF">EYF80_004447</name>
</gene>
<feature type="region of interest" description="Disordered" evidence="1">
    <location>
        <begin position="197"/>
        <end position="247"/>
    </location>
</feature>
<protein>
    <submittedName>
        <fullName evidence="3">Adapter protein CIKS</fullName>
    </submittedName>
</protein>
<accession>A0A4Z2J4Y1</accession>
<feature type="compositionally biased region" description="Polar residues" evidence="1">
    <location>
        <begin position="85"/>
        <end position="98"/>
    </location>
</feature>
<dbReference type="Proteomes" id="UP000314294">
    <property type="component" value="Unassembled WGS sequence"/>
</dbReference>
<evidence type="ECO:0000256" key="1">
    <source>
        <dbReference type="SAM" id="MobiDB-lite"/>
    </source>
</evidence>
<keyword evidence="4" id="KW-1185">Reference proteome</keyword>
<dbReference type="GO" id="GO:0006959">
    <property type="term" value="P:humoral immune response"/>
    <property type="evidence" value="ECO:0007669"/>
    <property type="project" value="TreeGrafter"/>
</dbReference>
<feature type="compositionally biased region" description="Basic and acidic residues" evidence="1">
    <location>
        <begin position="197"/>
        <end position="216"/>
    </location>
</feature>
<evidence type="ECO:0000313" key="4">
    <source>
        <dbReference type="Proteomes" id="UP000314294"/>
    </source>
</evidence>
<reference evidence="3 4" key="1">
    <citation type="submission" date="2019-03" db="EMBL/GenBank/DDBJ databases">
        <title>First draft genome of Liparis tanakae, snailfish: a comprehensive survey of snailfish specific genes.</title>
        <authorList>
            <person name="Kim W."/>
            <person name="Song I."/>
            <person name="Jeong J.-H."/>
            <person name="Kim D."/>
            <person name="Kim S."/>
            <person name="Ryu S."/>
            <person name="Song J.Y."/>
            <person name="Lee S.K."/>
        </authorList>
    </citation>
    <scope>NUCLEOTIDE SEQUENCE [LARGE SCALE GENOMIC DNA]</scope>
    <source>
        <tissue evidence="3">Muscle</tissue>
    </source>
</reference>
<dbReference type="OrthoDB" id="6021171at2759"/>
<proteinExistence type="predicted"/>
<organism evidence="3 4">
    <name type="scientific">Liparis tanakae</name>
    <name type="common">Tanaka's snailfish</name>
    <dbReference type="NCBI Taxonomy" id="230148"/>
    <lineage>
        <taxon>Eukaryota</taxon>
        <taxon>Metazoa</taxon>
        <taxon>Chordata</taxon>
        <taxon>Craniata</taxon>
        <taxon>Vertebrata</taxon>
        <taxon>Euteleostomi</taxon>
        <taxon>Actinopterygii</taxon>
        <taxon>Neopterygii</taxon>
        <taxon>Teleostei</taxon>
        <taxon>Neoteleostei</taxon>
        <taxon>Acanthomorphata</taxon>
        <taxon>Eupercaria</taxon>
        <taxon>Perciformes</taxon>
        <taxon>Cottioidei</taxon>
        <taxon>Cottales</taxon>
        <taxon>Liparidae</taxon>
        <taxon>Liparis</taxon>
    </lineage>
</organism>
<evidence type="ECO:0000259" key="2">
    <source>
        <dbReference type="PROSITE" id="PS51534"/>
    </source>
</evidence>
<dbReference type="GO" id="GO:0043123">
    <property type="term" value="P:positive regulation of canonical NF-kappaB signal transduction"/>
    <property type="evidence" value="ECO:0007669"/>
    <property type="project" value="TreeGrafter"/>
</dbReference>
<feature type="region of interest" description="Disordered" evidence="1">
    <location>
        <begin position="1"/>
        <end position="105"/>
    </location>
</feature>
<feature type="region of interest" description="Disordered" evidence="1">
    <location>
        <begin position="117"/>
        <end position="140"/>
    </location>
</feature>
<dbReference type="EMBL" id="SRLO01000021">
    <property type="protein sequence ID" value="TNN85425.1"/>
    <property type="molecule type" value="Genomic_DNA"/>
</dbReference>
<dbReference type="PROSITE" id="PS51534">
    <property type="entry name" value="SEFIR"/>
    <property type="match status" value="1"/>
</dbReference>
<dbReference type="PANTHER" id="PTHR34257:SF2">
    <property type="entry name" value="E3 UBIQUITIN LIGASE TRAF3IP2"/>
    <property type="match status" value="1"/>
</dbReference>
<sequence>MDSFKGPCPHQRAPVETDESMTSSSLDLAWPPACKQCSCHPETSPQKHSYGQASGTAYNDSQWRPPGGQHQQDPRAACRGAPQPCSVTSSRPEQTNSLLPAGGWPHGLREQALQFEQGPQQGDHSRGIAGPSDWPHGHSVQEALEPPYSLKSEINYTHNVPPQYPAACMNGPNPIQGGRVRQCACCPPANMPRHNDDYHYHFKRDYPGDPHEEPHRYQQSRNPPHGRLQPKYTPNSHYGSMPERVGPPREVMHEVDVSRSLQAGPGPATKEIRRVISLSEEYRNVFITYSVDTAEEILHFTKFLTDQGFNPAIDIFDNPIRRMGINKWMDSFLNDKSVLIIVVISPKYREDVEGNGDEEHGLHTKYIHNQRHVPTWLQSTRIYHWPRDTQDLLLRLLREERYIIPQRGPDITLTVRPL</sequence>
<dbReference type="InterPro" id="IPR053047">
    <property type="entry name" value="E3_ubiq_ligase_TRAF3IP2"/>
</dbReference>
<name>A0A4Z2J4Y1_9TELE</name>
<dbReference type="AlphaFoldDB" id="A0A4Z2J4Y1"/>
<dbReference type="InterPro" id="IPR013568">
    <property type="entry name" value="SEFIR_dom"/>
</dbReference>